<reference evidence="1" key="1">
    <citation type="submission" date="2006-06" db="EMBL/GenBank/DDBJ databases">
        <authorList>
            <person name="Stapleton M."/>
            <person name="Carlson J."/>
            <person name="Chavez C."/>
            <person name="Frise E."/>
            <person name="George R."/>
            <person name="Pacleb J."/>
            <person name="Park S."/>
            <person name="Wan K."/>
            <person name="Yu C."/>
            <person name="Celniker S."/>
        </authorList>
    </citation>
    <scope>NUCLEOTIDE SEQUENCE</scope>
</reference>
<proteinExistence type="evidence at transcript level"/>
<protein>
    <submittedName>
        <fullName evidence="1">IP15528p</fullName>
    </submittedName>
</protein>
<evidence type="ECO:0000313" key="1">
    <source>
        <dbReference type="EMBL" id="ABF85757.1"/>
    </source>
</evidence>
<accession>Q1EC77</accession>
<sequence>MNRKKTRTHTHTHTLNPLRSLDQQVVHVFFTFARIFLRFSHTAKKKMIIT</sequence>
<name>Q1EC77_DROME</name>
<dbReference type="AlphaFoldDB" id="Q1EC77"/>
<organism evidence="1">
    <name type="scientific">Drosophila melanogaster</name>
    <name type="common">Fruit fly</name>
    <dbReference type="NCBI Taxonomy" id="7227"/>
    <lineage>
        <taxon>Eukaryota</taxon>
        <taxon>Metazoa</taxon>
        <taxon>Ecdysozoa</taxon>
        <taxon>Arthropoda</taxon>
        <taxon>Hexapoda</taxon>
        <taxon>Insecta</taxon>
        <taxon>Pterygota</taxon>
        <taxon>Neoptera</taxon>
        <taxon>Endopterygota</taxon>
        <taxon>Diptera</taxon>
        <taxon>Brachycera</taxon>
        <taxon>Muscomorpha</taxon>
        <taxon>Ephydroidea</taxon>
        <taxon>Drosophilidae</taxon>
        <taxon>Drosophila</taxon>
        <taxon>Sophophora</taxon>
    </lineage>
</organism>
<dbReference type="EMBL" id="BT025857">
    <property type="protein sequence ID" value="ABF85757.1"/>
    <property type="molecule type" value="mRNA"/>
</dbReference>